<keyword evidence="3" id="KW-1185">Reference proteome</keyword>
<dbReference type="HOGENOM" id="CLU_2816459_0_0_1"/>
<reference evidence="2" key="1">
    <citation type="journal article" date="2009" name="Rice">
        <title>De Novo Next Generation Sequencing of Plant Genomes.</title>
        <authorList>
            <person name="Rounsley S."/>
            <person name="Marri P.R."/>
            <person name="Yu Y."/>
            <person name="He R."/>
            <person name="Sisneros N."/>
            <person name="Goicoechea J.L."/>
            <person name="Lee S.J."/>
            <person name="Angelova A."/>
            <person name="Kudrna D."/>
            <person name="Luo M."/>
            <person name="Affourtit J."/>
            <person name="Desany B."/>
            <person name="Knight J."/>
            <person name="Niazi F."/>
            <person name="Egholm M."/>
            <person name="Wing R.A."/>
        </authorList>
    </citation>
    <scope>NUCLEOTIDE SEQUENCE [LARGE SCALE GENOMIC DNA]</scope>
    <source>
        <strain evidence="2">cv. IRGC 105608</strain>
    </source>
</reference>
<dbReference type="AlphaFoldDB" id="A0A0D3G6T9"/>
<evidence type="ECO:0000256" key="1">
    <source>
        <dbReference type="SAM" id="MobiDB-lite"/>
    </source>
</evidence>
<dbReference type="EnsemblPlants" id="OBART05G13970.1">
    <property type="protein sequence ID" value="OBART05G13970.1"/>
    <property type="gene ID" value="OBART05G13970"/>
</dbReference>
<evidence type="ECO:0000313" key="3">
    <source>
        <dbReference type="Proteomes" id="UP000026960"/>
    </source>
</evidence>
<accession>A0A0D3G6T9</accession>
<evidence type="ECO:0000313" key="2">
    <source>
        <dbReference type="EnsemblPlants" id="OBART05G13970.1"/>
    </source>
</evidence>
<feature type="compositionally biased region" description="Pro residues" evidence="1">
    <location>
        <begin position="24"/>
        <end position="41"/>
    </location>
</feature>
<sequence>MGVDSCCRESRGKVALLPTTAGAPPHPTAVPPPHHPSPNPTVVPQQRVEFGDGSLLNRRCVVVQFGG</sequence>
<organism evidence="2">
    <name type="scientific">Oryza barthii</name>
    <dbReference type="NCBI Taxonomy" id="65489"/>
    <lineage>
        <taxon>Eukaryota</taxon>
        <taxon>Viridiplantae</taxon>
        <taxon>Streptophyta</taxon>
        <taxon>Embryophyta</taxon>
        <taxon>Tracheophyta</taxon>
        <taxon>Spermatophyta</taxon>
        <taxon>Magnoliopsida</taxon>
        <taxon>Liliopsida</taxon>
        <taxon>Poales</taxon>
        <taxon>Poaceae</taxon>
        <taxon>BOP clade</taxon>
        <taxon>Oryzoideae</taxon>
        <taxon>Oryzeae</taxon>
        <taxon>Oryzinae</taxon>
        <taxon>Oryza</taxon>
    </lineage>
</organism>
<dbReference type="Proteomes" id="UP000026960">
    <property type="component" value="Chromosome 5"/>
</dbReference>
<dbReference type="Gramene" id="OBART05G13970.1">
    <property type="protein sequence ID" value="OBART05G13970.1"/>
    <property type="gene ID" value="OBART05G13970"/>
</dbReference>
<dbReference type="PaxDb" id="65489-OBART05G13970.1"/>
<feature type="region of interest" description="Disordered" evidence="1">
    <location>
        <begin position="16"/>
        <end position="45"/>
    </location>
</feature>
<reference evidence="2" key="2">
    <citation type="submission" date="2015-03" db="UniProtKB">
        <authorList>
            <consortium name="EnsemblPlants"/>
        </authorList>
    </citation>
    <scope>IDENTIFICATION</scope>
</reference>
<name>A0A0D3G6T9_9ORYZ</name>
<proteinExistence type="predicted"/>
<protein>
    <submittedName>
        <fullName evidence="2">Uncharacterized protein</fullName>
    </submittedName>
</protein>